<name>A0ABN9KXW6_9NEOB</name>
<evidence type="ECO:0000313" key="1">
    <source>
        <dbReference type="EMBL" id="CAJ0928337.1"/>
    </source>
</evidence>
<protein>
    <submittedName>
        <fullName evidence="1">Uncharacterized protein</fullName>
    </submittedName>
</protein>
<dbReference type="EMBL" id="CAUEEQ010005022">
    <property type="protein sequence ID" value="CAJ0928337.1"/>
    <property type="molecule type" value="Genomic_DNA"/>
</dbReference>
<gene>
    <name evidence="1" type="ORF">RIMI_LOCUS3366803</name>
</gene>
<comment type="caution">
    <text evidence="1">The sequence shown here is derived from an EMBL/GenBank/DDBJ whole genome shotgun (WGS) entry which is preliminary data.</text>
</comment>
<sequence length="112" mass="12789">MQILWRAAEDADEQIIAFEWGEIASDGHGRGGAWPSASICRRGEEARWCTISRLILNYNALNAMKRVLSLSFKMRVKRVEEDGRQITEQLRTATNEQTSNPVNRYCLNECEG</sequence>
<reference evidence="1" key="1">
    <citation type="submission" date="2023-07" db="EMBL/GenBank/DDBJ databases">
        <authorList>
            <person name="Stuckert A."/>
        </authorList>
    </citation>
    <scope>NUCLEOTIDE SEQUENCE</scope>
</reference>
<accession>A0ABN9KXW6</accession>
<keyword evidence="2" id="KW-1185">Reference proteome</keyword>
<evidence type="ECO:0000313" key="2">
    <source>
        <dbReference type="Proteomes" id="UP001176940"/>
    </source>
</evidence>
<proteinExistence type="predicted"/>
<organism evidence="1 2">
    <name type="scientific">Ranitomeya imitator</name>
    <name type="common">mimic poison frog</name>
    <dbReference type="NCBI Taxonomy" id="111125"/>
    <lineage>
        <taxon>Eukaryota</taxon>
        <taxon>Metazoa</taxon>
        <taxon>Chordata</taxon>
        <taxon>Craniata</taxon>
        <taxon>Vertebrata</taxon>
        <taxon>Euteleostomi</taxon>
        <taxon>Amphibia</taxon>
        <taxon>Batrachia</taxon>
        <taxon>Anura</taxon>
        <taxon>Neobatrachia</taxon>
        <taxon>Hyloidea</taxon>
        <taxon>Dendrobatidae</taxon>
        <taxon>Dendrobatinae</taxon>
        <taxon>Ranitomeya</taxon>
    </lineage>
</organism>
<dbReference type="Proteomes" id="UP001176940">
    <property type="component" value="Unassembled WGS sequence"/>
</dbReference>